<dbReference type="EMBL" id="DVHI01000082">
    <property type="protein sequence ID" value="HIR63199.1"/>
    <property type="molecule type" value="Genomic_DNA"/>
</dbReference>
<keyword evidence="6" id="KW-0732">Signal</keyword>
<keyword evidence="3 4" id="KW-0443">Lipid metabolism</keyword>
<feature type="signal peptide" evidence="6">
    <location>
        <begin position="1"/>
        <end position="26"/>
    </location>
</feature>
<sequence>MGFFRKILFPASFLLLACTAAAPASAADSLGRTRPKVGVVLSGGGAKGSAHIGALKVIEEMGIPVDFVAGTSMGSIIGGLYCMGYSPDEMDSLISSVDWSVIMSNSVTRDQLSFQDKEHSSKYLLTVPFTTAASLERQMEAGRSRRDQEASGERSAHGEGINTFVGSLPAGFINGNNVENLLNSLSVGYQDSIDFNRLPIPYACVATDMVTGQEVVFHSGYLSKAIRASMAIPGVFSPVRMGNMVLVDGGMLNNFPVDICRAMGADIIIGVRVSSTLRGDPDALNSLPQLIDQLMGVVTQRKSNDNIASCDIFIEPDVTGFGPMSFDKASIRTLVRNGYAAADRHREELRALKEMLDSYGPCGKQLQAPRARNMDSDTLTVSSISVSGVGLKDGEWLLRKSGLLKKKRMTGREIEKAVAMFYGTNAFSKISYTLQPDPVDSTWQVNIALVPDVPHNFGFGFRFDSQEAAAILLGLGINEQKLTGVKFNVSTRLSYNPWAKVQVSFVPRVIPRFNISYSFRKEETNITDGGRTYANALFYNQKVKAYFSEYHSRFMTTELGLCYENYIYQHYLQPILDEGGITPVEGDETLRSSYLGLYTRIRFDSKNRSSFATKGVDLTLDGSWKFHDFNASGDFGTFGDVTLSFTSYIPAFGERLVISPQVYSRFLIGGSYFRAYNTIMGGVMPGRYASHQLPFIGFNRPEIMDNSLVILRSDFRVNVYGKHYVTGMVNYARESDGLQNFFASRHQLDDGRMSAGNWWGFGVRYSYDLPIGPVDVDFSWSDLTKKMGVYVSLGYYF</sequence>
<reference evidence="8" key="1">
    <citation type="submission" date="2020-10" db="EMBL/GenBank/DDBJ databases">
        <authorList>
            <person name="Gilroy R."/>
        </authorList>
    </citation>
    <scope>NUCLEOTIDE SEQUENCE</scope>
    <source>
        <strain evidence="8">ChiHjej13B12-12457</strain>
    </source>
</reference>
<accession>A0A9D1E2G6</accession>
<protein>
    <submittedName>
        <fullName evidence="8">Patatin-like phospholipase family protein</fullName>
    </submittedName>
</protein>
<dbReference type="GO" id="GO:0016042">
    <property type="term" value="P:lipid catabolic process"/>
    <property type="evidence" value="ECO:0007669"/>
    <property type="project" value="UniProtKB-UniRule"/>
</dbReference>
<dbReference type="InterPro" id="IPR043864">
    <property type="entry name" value="Omp85-like_dom"/>
</dbReference>
<feature type="domain" description="PNPLA" evidence="7">
    <location>
        <begin position="39"/>
        <end position="261"/>
    </location>
</feature>
<evidence type="ECO:0000256" key="4">
    <source>
        <dbReference type="PROSITE-ProRule" id="PRU01161"/>
    </source>
</evidence>
<dbReference type="Pfam" id="PF01734">
    <property type="entry name" value="Patatin"/>
    <property type="match status" value="1"/>
</dbReference>
<dbReference type="CDD" id="cd07205">
    <property type="entry name" value="Pat_PNPLA6_PNPLA7_NTE1_like"/>
    <property type="match status" value="1"/>
</dbReference>
<dbReference type="PANTHER" id="PTHR14226">
    <property type="entry name" value="NEUROPATHY TARGET ESTERASE/SWISS CHEESE D.MELANOGASTER"/>
    <property type="match status" value="1"/>
</dbReference>
<dbReference type="PANTHER" id="PTHR14226:SF76">
    <property type="entry name" value="NTE FAMILY PROTEIN RSSA"/>
    <property type="match status" value="1"/>
</dbReference>
<dbReference type="PROSITE" id="PS51257">
    <property type="entry name" value="PROKAR_LIPOPROTEIN"/>
    <property type="match status" value="1"/>
</dbReference>
<dbReference type="Pfam" id="PF19143">
    <property type="entry name" value="Omp85_2"/>
    <property type="match status" value="1"/>
</dbReference>
<organism evidence="8 9">
    <name type="scientific">Candidatus Coprenecus avistercoris</name>
    <dbReference type="NCBI Taxonomy" id="2840730"/>
    <lineage>
        <taxon>Bacteria</taxon>
        <taxon>Pseudomonadati</taxon>
        <taxon>Bacteroidota</taxon>
        <taxon>Bacteroidia</taxon>
        <taxon>Bacteroidales</taxon>
        <taxon>Rikenellaceae</taxon>
        <taxon>Rikenellaceae incertae sedis</taxon>
        <taxon>Candidatus Coprenecus</taxon>
    </lineage>
</organism>
<evidence type="ECO:0000256" key="2">
    <source>
        <dbReference type="ARBA" id="ARBA00022963"/>
    </source>
</evidence>
<keyword evidence="1 4" id="KW-0378">Hydrolase</keyword>
<dbReference type="Proteomes" id="UP000886744">
    <property type="component" value="Unassembled WGS sequence"/>
</dbReference>
<evidence type="ECO:0000256" key="6">
    <source>
        <dbReference type="SAM" id="SignalP"/>
    </source>
</evidence>
<keyword evidence="2 4" id="KW-0442">Lipid degradation</keyword>
<feature type="short sequence motif" description="GXSXG" evidence="4">
    <location>
        <begin position="70"/>
        <end position="74"/>
    </location>
</feature>
<name>A0A9D1E2G6_9BACT</name>
<dbReference type="Gene3D" id="3.40.1090.10">
    <property type="entry name" value="Cytosolic phospholipase A2 catalytic domain"/>
    <property type="match status" value="1"/>
</dbReference>
<proteinExistence type="predicted"/>
<evidence type="ECO:0000256" key="1">
    <source>
        <dbReference type="ARBA" id="ARBA00022801"/>
    </source>
</evidence>
<dbReference type="InterPro" id="IPR050301">
    <property type="entry name" value="NTE"/>
</dbReference>
<evidence type="ECO:0000259" key="7">
    <source>
        <dbReference type="PROSITE" id="PS51635"/>
    </source>
</evidence>
<dbReference type="InterPro" id="IPR002641">
    <property type="entry name" value="PNPLA_dom"/>
</dbReference>
<dbReference type="GO" id="GO:0016787">
    <property type="term" value="F:hydrolase activity"/>
    <property type="evidence" value="ECO:0007669"/>
    <property type="project" value="UniProtKB-UniRule"/>
</dbReference>
<feature type="chain" id="PRO_5039499023" evidence="6">
    <location>
        <begin position="27"/>
        <end position="797"/>
    </location>
</feature>
<evidence type="ECO:0000256" key="5">
    <source>
        <dbReference type="SAM" id="MobiDB-lite"/>
    </source>
</evidence>
<dbReference type="PROSITE" id="PS51635">
    <property type="entry name" value="PNPLA"/>
    <property type="match status" value="1"/>
</dbReference>
<dbReference type="Gene3D" id="2.40.160.50">
    <property type="entry name" value="membrane protein fhac: a member of the omp85/tpsb transporter family"/>
    <property type="match status" value="1"/>
</dbReference>
<feature type="active site" description="Proton acceptor" evidence="4">
    <location>
        <position position="248"/>
    </location>
</feature>
<feature type="compositionally biased region" description="Basic and acidic residues" evidence="5">
    <location>
        <begin position="138"/>
        <end position="157"/>
    </location>
</feature>
<evidence type="ECO:0000313" key="8">
    <source>
        <dbReference type="EMBL" id="HIR63199.1"/>
    </source>
</evidence>
<feature type="short sequence motif" description="DGA/G" evidence="4">
    <location>
        <begin position="248"/>
        <end position="250"/>
    </location>
</feature>
<dbReference type="SUPFAM" id="SSF52151">
    <property type="entry name" value="FabD/lysophospholipase-like"/>
    <property type="match status" value="1"/>
</dbReference>
<evidence type="ECO:0000256" key="3">
    <source>
        <dbReference type="ARBA" id="ARBA00023098"/>
    </source>
</evidence>
<gene>
    <name evidence="8" type="ORF">IAC94_06735</name>
</gene>
<feature type="region of interest" description="Disordered" evidence="5">
    <location>
        <begin position="138"/>
        <end position="160"/>
    </location>
</feature>
<feature type="active site" description="Nucleophile" evidence="4">
    <location>
        <position position="72"/>
    </location>
</feature>
<dbReference type="InterPro" id="IPR016035">
    <property type="entry name" value="Acyl_Trfase/lysoPLipase"/>
</dbReference>
<dbReference type="AlphaFoldDB" id="A0A9D1E2G6"/>
<comment type="caution">
    <text evidence="8">The sequence shown here is derived from an EMBL/GenBank/DDBJ whole genome shotgun (WGS) entry which is preliminary data.</text>
</comment>
<evidence type="ECO:0000313" key="9">
    <source>
        <dbReference type="Proteomes" id="UP000886744"/>
    </source>
</evidence>
<reference evidence="8" key="2">
    <citation type="journal article" date="2021" name="PeerJ">
        <title>Extensive microbial diversity within the chicken gut microbiome revealed by metagenomics and culture.</title>
        <authorList>
            <person name="Gilroy R."/>
            <person name="Ravi A."/>
            <person name="Getino M."/>
            <person name="Pursley I."/>
            <person name="Horton D.L."/>
            <person name="Alikhan N.F."/>
            <person name="Baker D."/>
            <person name="Gharbi K."/>
            <person name="Hall N."/>
            <person name="Watson M."/>
            <person name="Adriaenssens E.M."/>
            <person name="Foster-Nyarko E."/>
            <person name="Jarju S."/>
            <person name="Secka A."/>
            <person name="Antonio M."/>
            <person name="Oren A."/>
            <person name="Chaudhuri R.R."/>
            <person name="La Ragione R."/>
            <person name="Hildebrand F."/>
            <person name="Pallen M.J."/>
        </authorList>
    </citation>
    <scope>NUCLEOTIDE SEQUENCE</scope>
    <source>
        <strain evidence="8">ChiHjej13B12-12457</strain>
    </source>
</reference>
<feature type="short sequence motif" description="GXGXXG" evidence="4">
    <location>
        <begin position="43"/>
        <end position="48"/>
    </location>
</feature>